<feature type="transmembrane region" description="Helical" evidence="8">
    <location>
        <begin position="185"/>
        <end position="203"/>
    </location>
</feature>
<dbReference type="PANTHER" id="PTHR34979:SF1">
    <property type="entry name" value="INNER MEMBRANE PROTEIN YGAZ"/>
    <property type="match status" value="1"/>
</dbReference>
<evidence type="ECO:0000313" key="10">
    <source>
        <dbReference type="Proteomes" id="UP000001225"/>
    </source>
</evidence>
<comment type="similarity">
    <text evidence="2">Belongs to the AzlC family.</text>
</comment>
<evidence type="ECO:0000256" key="2">
    <source>
        <dbReference type="ARBA" id="ARBA00010735"/>
    </source>
</evidence>
<evidence type="ECO:0000256" key="8">
    <source>
        <dbReference type="SAM" id="Phobius"/>
    </source>
</evidence>
<dbReference type="EMBL" id="AM902716">
    <property type="protein sequence ID" value="CAP45241.1"/>
    <property type="molecule type" value="Genomic_DNA"/>
</dbReference>
<feature type="transmembrane region" description="Helical" evidence="8">
    <location>
        <begin position="20"/>
        <end position="47"/>
    </location>
</feature>
<reference evidence="9 10" key="1">
    <citation type="journal article" date="2008" name="BMC Genomics">
        <title>The missing link: Bordetella petrii is endowed with both the metabolic versatility of environmental bacteria and virulence traits of pathogenic Bordetellae.</title>
        <authorList>
            <person name="Gross R."/>
            <person name="Guzman C.A."/>
            <person name="Sebaihia M."/>
            <person name="Martins Dos Santos V.A."/>
            <person name="Pieper D.H."/>
            <person name="Koebnik R."/>
            <person name="Lechner M."/>
            <person name="Bartels D."/>
            <person name="Buhrmester J."/>
            <person name="Choudhuri J.V."/>
            <person name="Ebensen T."/>
            <person name="Gaigalat L."/>
            <person name="Herrmann S."/>
            <person name="Khachane A.N."/>
            <person name="Larisch C."/>
            <person name="Link S."/>
            <person name="Linke B."/>
            <person name="Meyer F."/>
            <person name="Mormann S."/>
            <person name="Nakunst D."/>
            <person name="Rueckert C."/>
            <person name="Schneiker-Bekel S."/>
            <person name="Schulze K."/>
            <person name="Vorhoelter F.J."/>
            <person name="Yevsa T."/>
            <person name="Engle J.T."/>
            <person name="Goldman W.E."/>
            <person name="Puehler A."/>
            <person name="Goebel U.B."/>
            <person name="Goesmann A."/>
            <person name="Bloecker H."/>
            <person name="Kaiser O."/>
            <person name="Martinez-Arias R."/>
        </authorList>
    </citation>
    <scope>NUCLEOTIDE SEQUENCE [LARGE SCALE GENOMIC DNA]</scope>
    <source>
        <strain evidence="10">ATCC BAA-461 / DSM 12804 / CCUG 43448 / CIP 107267 / Se-1111R</strain>
    </source>
</reference>
<evidence type="ECO:0000256" key="5">
    <source>
        <dbReference type="ARBA" id="ARBA00022692"/>
    </source>
</evidence>
<proteinExistence type="inferred from homology"/>
<dbReference type="GO" id="GO:0005886">
    <property type="term" value="C:plasma membrane"/>
    <property type="evidence" value="ECO:0007669"/>
    <property type="project" value="UniProtKB-SubCell"/>
</dbReference>
<organism evidence="9 10">
    <name type="scientific">Bordetella petrii (strain ATCC BAA-461 / DSM 12804 / CCUG 43448 / CIP 107267 / Se-1111R)</name>
    <dbReference type="NCBI Taxonomy" id="340100"/>
    <lineage>
        <taxon>Bacteria</taxon>
        <taxon>Pseudomonadati</taxon>
        <taxon>Pseudomonadota</taxon>
        <taxon>Betaproteobacteria</taxon>
        <taxon>Burkholderiales</taxon>
        <taxon>Alcaligenaceae</taxon>
        <taxon>Bordetella</taxon>
    </lineage>
</organism>
<dbReference type="eggNOG" id="COG1296">
    <property type="taxonomic scope" value="Bacteria"/>
</dbReference>
<dbReference type="STRING" id="94624.Bpet4889"/>
<gene>
    <name evidence="9" type="primary">azlC</name>
    <name evidence="9" type="ordered locus">Bpet4889</name>
</gene>
<feature type="transmembrane region" description="Helical" evidence="8">
    <location>
        <begin position="155"/>
        <end position="178"/>
    </location>
</feature>
<name>A9IHL2_BORPD</name>
<evidence type="ECO:0000256" key="7">
    <source>
        <dbReference type="ARBA" id="ARBA00023136"/>
    </source>
</evidence>
<dbReference type="GO" id="GO:1903785">
    <property type="term" value="P:L-valine transmembrane transport"/>
    <property type="evidence" value="ECO:0007669"/>
    <property type="project" value="TreeGrafter"/>
</dbReference>
<keyword evidence="6 8" id="KW-1133">Transmembrane helix</keyword>
<dbReference type="KEGG" id="bpt:Bpet4889"/>
<keyword evidence="5 8" id="KW-0812">Transmembrane</keyword>
<feature type="transmembrane region" description="Helical" evidence="8">
    <location>
        <begin position="209"/>
        <end position="226"/>
    </location>
</feature>
<accession>A9IHL2</accession>
<evidence type="ECO:0000256" key="3">
    <source>
        <dbReference type="ARBA" id="ARBA00022448"/>
    </source>
</evidence>
<keyword evidence="4" id="KW-1003">Cell membrane</keyword>
<evidence type="ECO:0000256" key="6">
    <source>
        <dbReference type="ARBA" id="ARBA00022989"/>
    </source>
</evidence>
<dbReference type="AlphaFoldDB" id="A9IHL2"/>
<dbReference type="Pfam" id="PF03591">
    <property type="entry name" value="AzlC"/>
    <property type="match status" value="1"/>
</dbReference>
<dbReference type="PANTHER" id="PTHR34979">
    <property type="entry name" value="INNER MEMBRANE PROTEIN YGAZ"/>
    <property type="match status" value="1"/>
</dbReference>
<dbReference type="Proteomes" id="UP000001225">
    <property type="component" value="Chromosome"/>
</dbReference>
<evidence type="ECO:0000256" key="4">
    <source>
        <dbReference type="ARBA" id="ARBA00022475"/>
    </source>
</evidence>
<keyword evidence="10" id="KW-1185">Reference proteome</keyword>
<evidence type="ECO:0000313" key="9">
    <source>
        <dbReference type="EMBL" id="CAP45241.1"/>
    </source>
</evidence>
<sequence length="257" mass="27164">MSTPTSRRADARQMPGPATTWTQCCAGATASLPVLFGIIPFGLVLGAQAAQKGLTPFEVPLMTGLNFAGGSEFAALGLWSSPPHVLLIMAVTFLVNSRMLVMGAALTPFLQHLPRRKVLPALFLMTDASWALSMADTRRRAEQGIGPAFSLAYYMGSSLVFYVAWISCTTLGAILGPLLGHPEAYGLDMAFPAVFLVMLRGMWRGLRRAWPWLVSLVVAALASKLLPGAWYVAAGAVAGILAALAWAPAQPAAKPGP</sequence>
<evidence type="ECO:0000256" key="1">
    <source>
        <dbReference type="ARBA" id="ARBA00004651"/>
    </source>
</evidence>
<protein>
    <submittedName>
        <fullName evidence="9">Predicted branched-chain amino acid permease</fullName>
    </submittedName>
</protein>
<dbReference type="InterPro" id="IPR011606">
    <property type="entry name" value="Brnchd-chn_aa_trnsp_permease"/>
</dbReference>
<keyword evidence="7 8" id="KW-0472">Membrane</keyword>
<keyword evidence="3" id="KW-0813">Transport</keyword>
<comment type="subcellular location">
    <subcellularLocation>
        <location evidence="1">Cell membrane</location>
        <topology evidence="1">Multi-pass membrane protein</topology>
    </subcellularLocation>
</comment>